<dbReference type="PROSITE" id="PS51257">
    <property type="entry name" value="PROKAR_LIPOPROTEIN"/>
    <property type="match status" value="1"/>
</dbReference>
<dbReference type="EMBL" id="FLYE01000004">
    <property type="protein sequence ID" value="SCA55746.1"/>
    <property type="molecule type" value="Genomic_DNA"/>
</dbReference>
<gene>
    <name evidence="2" type="ORF">MTBPR1_120052</name>
</gene>
<evidence type="ECO:0000313" key="2">
    <source>
        <dbReference type="EMBL" id="SCA55746.1"/>
    </source>
</evidence>
<dbReference type="OrthoDB" id="5489603at2"/>
<accession>A0A1C3REL7</accession>
<dbReference type="Pfam" id="PF01551">
    <property type="entry name" value="Peptidase_M23"/>
    <property type="match status" value="1"/>
</dbReference>
<evidence type="ECO:0000313" key="3">
    <source>
        <dbReference type="Proteomes" id="UP000231658"/>
    </source>
</evidence>
<organism evidence="2 3">
    <name type="scientific">Candidatus Terasakiella magnetica</name>
    <dbReference type="NCBI Taxonomy" id="1867952"/>
    <lineage>
        <taxon>Bacteria</taxon>
        <taxon>Pseudomonadati</taxon>
        <taxon>Pseudomonadota</taxon>
        <taxon>Alphaproteobacteria</taxon>
        <taxon>Rhodospirillales</taxon>
        <taxon>Terasakiellaceae</taxon>
        <taxon>Terasakiella</taxon>
    </lineage>
</organism>
<dbReference type="InterPro" id="IPR016047">
    <property type="entry name" value="M23ase_b-sheet_dom"/>
</dbReference>
<sequence length="238" mass="26761">MKNKQYFAVACLFLLSACQTDGYSLKGEQYLEDTSGPGPKVTGGYLVDYQHCNIGSDLFAIKGSGKRDRVHLGIDIKSDIFVPIIAAAPGEIVKIIRDDDSDEAVSNGALILLRHGNIVSTYVHLEQIPKELKLGSEVKRGQVIGLNGLTGRTQYPHVHFSTHYYDGSKGFKRGSFINSHSLWYVEEEKIKAKTVTIPFFDKSRSYDDDQKMTFPMRSEDCGKEWVSRDHPTKPWRAR</sequence>
<dbReference type="InterPro" id="IPR011055">
    <property type="entry name" value="Dup_hybrid_motif"/>
</dbReference>
<feature type="domain" description="M23ase beta-sheet core" evidence="1">
    <location>
        <begin position="70"/>
        <end position="164"/>
    </location>
</feature>
<dbReference type="GO" id="GO:0004222">
    <property type="term" value="F:metalloendopeptidase activity"/>
    <property type="evidence" value="ECO:0007669"/>
    <property type="project" value="TreeGrafter"/>
</dbReference>
<dbReference type="Proteomes" id="UP000231658">
    <property type="component" value="Unassembled WGS sequence"/>
</dbReference>
<dbReference type="InterPro" id="IPR050570">
    <property type="entry name" value="Cell_wall_metabolism_enzyme"/>
</dbReference>
<protein>
    <recommendedName>
        <fullName evidence="1">M23ase beta-sheet core domain-containing protein</fullName>
    </recommendedName>
</protein>
<dbReference type="PANTHER" id="PTHR21666">
    <property type="entry name" value="PEPTIDASE-RELATED"/>
    <property type="match status" value="1"/>
</dbReference>
<dbReference type="CDD" id="cd12797">
    <property type="entry name" value="M23_peptidase"/>
    <property type="match status" value="1"/>
</dbReference>
<dbReference type="PANTHER" id="PTHR21666:SF270">
    <property type="entry name" value="MUREIN HYDROLASE ACTIVATOR ENVC"/>
    <property type="match status" value="1"/>
</dbReference>
<proteinExistence type="predicted"/>
<dbReference type="RefSeq" id="WP_069186451.1">
    <property type="nucleotide sequence ID" value="NZ_FLYE01000004.1"/>
</dbReference>
<name>A0A1C3REL7_9PROT</name>
<dbReference type="AlphaFoldDB" id="A0A1C3REL7"/>
<dbReference type="SUPFAM" id="SSF51261">
    <property type="entry name" value="Duplicated hybrid motif"/>
    <property type="match status" value="1"/>
</dbReference>
<dbReference type="STRING" id="1867952.MTBPR1_120052"/>
<dbReference type="Gene3D" id="2.70.70.10">
    <property type="entry name" value="Glucose Permease (Domain IIA)"/>
    <property type="match status" value="1"/>
</dbReference>
<evidence type="ECO:0000259" key="1">
    <source>
        <dbReference type="Pfam" id="PF01551"/>
    </source>
</evidence>
<keyword evidence="3" id="KW-1185">Reference proteome</keyword>
<reference evidence="2 3" key="1">
    <citation type="submission" date="2016-07" db="EMBL/GenBank/DDBJ databases">
        <authorList>
            <person name="Lefevre C.T."/>
        </authorList>
    </citation>
    <scope>NUCLEOTIDE SEQUENCE [LARGE SCALE GENOMIC DNA]</scope>
    <source>
        <strain evidence="2">PR1</strain>
    </source>
</reference>